<comment type="similarity">
    <text evidence="2 4">Belongs to the ubiquitin-activating E1 family. ULA1 subfamily.</text>
</comment>
<keyword evidence="3 4" id="KW-0833">Ubl conjugation pathway</keyword>
<evidence type="ECO:0000313" key="7">
    <source>
        <dbReference type="EMBL" id="KAL1588084.1"/>
    </source>
</evidence>
<evidence type="ECO:0000256" key="3">
    <source>
        <dbReference type="ARBA" id="ARBA00022786"/>
    </source>
</evidence>
<evidence type="ECO:0000256" key="1">
    <source>
        <dbReference type="ARBA" id="ARBA00005032"/>
    </source>
</evidence>
<keyword evidence="8" id="KW-1185">Reference proteome</keyword>
<dbReference type="GO" id="GO:0045116">
    <property type="term" value="P:protein neddylation"/>
    <property type="evidence" value="ECO:0007669"/>
    <property type="project" value="UniProtKB-UniRule"/>
</dbReference>
<sequence length="569" mass="62371">MAPKRTATPPPLHDLPTAKEKKYDRQLRLWGASGQQALEETHILLIDNGSGVTGTEALKNLVLPGIGQFSILDPAVVTEADLGVNFFLEDESLGKFRAEETVRLLVELNPDVKGTAVKEPLETFLAKDGVFTPYTLVLVAAPIEPTNLAQIQKHTAALNIPLFYLHSVGYYAHFSIQLPPAFPIVDTHPDATALDDLRVLKPWPELIKFSQEKTNGIQSMSAHEKGHIPYVCLLLHYVDKWMAENDGKLPEAYKDKTAVRNMIRAEGGDEENFEEAYGAVLKSLNPPKPSSSVREILTAPETQQLSPNAASFWFIARAVQEFYNKHGVLPLPGGLPDMKAHSNDYISLQKIYKEKARQDFAEVTSTVQQLEQTAGHSKPIIDPKEIENFCKGAAHIHLVRGRPLQIAQPGADVKFNDRAKALANELTNPEGLMGLYIAFLAFDDFVATHSPPTTQADGTSSLIAPGEPGADHEADAAKLTGIAHKIVDNLITEAGTRIEDPEYSELKEEIERLCTEITRAGGKELHNIASLAGGMIAQEIIKVLTAQYIPVHNCCLFDGIASRSSVLRI</sequence>
<accession>A0AB34KSZ8</accession>
<comment type="function">
    <text evidence="4">Regulatory subunit of the dimeric UBA3-ULA1 E1 enzyme.</text>
</comment>
<feature type="region of interest" description="Disordered" evidence="5">
    <location>
        <begin position="451"/>
        <end position="470"/>
    </location>
</feature>
<evidence type="ECO:0000256" key="4">
    <source>
        <dbReference type="PIRNR" id="PIRNR039099"/>
    </source>
</evidence>
<feature type="domain" description="THIF-type NAD/FAD binding fold" evidence="6">
    <location>
        <begin position="23"/>
        <end position="547"/>
    </location>
</feature>
<evidence type="ECO:0000259" key="6">
    <source>
        <dbReference type="Pfam" id="PF00899"/>
    </source>
</evidence>
<dbReference type="PANTHER" id="PTHR10953:SF29">
    <property type="entry name" value="NEDD8-ACTIVATING ENZYME E1 REGULATORY SUBUNIT"/>
    <property type="match status" value="1"/>
</dbReference>
<dbReference type="PANTHER" id="PTHR10953">
    <property type="entry name" value="UBIQUITIN-ACTIVATING ENZYME E1"/>
    <property type="match status" value="1"/>
</dbReference>
<evidence type="ECO:0000256" key="5">
    <source>
        <dbReference type="SAM" id="MobiDB-lite"/>
    </source>
</evidence>
<dbReference type="GO" id="GO:0019781">
    <property type="term" value="F:NEDD8 activating enzyme activity"/>
    <property type="evidence" value="ECO:0007669"/>
    <property type="project" value="UniProtKB-UniRule"/>
</dbReference>
<dbReference type="EMBL" id="JAAQHG020000008">
    <property type="protein sequence ID" value="KAL1588084.1"/>
    <property type="molecule type" value="Genomic_DNA"/>
</dbReference>
<dbReference type="Proteomes" id="UP000803884">
    <property type="component" value="Unassembled WGS sequence"/>
</dbReference>
<name>A0AB34KSZ8_9PEZI</name>
<dbReference type="InterPro" id="IPR045886">
    <property type="entry name" value="ThiF/MoeB/HesA"/>
</dbReference>
<dbReference type="SUPFAM" id="SSF69572">
    <property type="entry name" value="Activating enzymes of the ubiquitin-like proteins"/>
    <property type="match status" value="1"/>
</dbReference>
<dbReference type="GeneID" id="96004816"/>
<evidence type="ECO:0000313" key="8">
    <source>
        <dbReference type="Proteomes" id="UP000803884"/>
    </source>
</evidence>
<dbReference type="GO" id="GO:0005737">
    <property type="term" value="C:cytoplasm"/>
    <property type="evidence" value="ECO:0007669"/>
    <property type="project" value="TreeGrafter"/>
</dbReference>
<dbReference type="PIRSF" id="PIRSF039099">
    <property type="entry name" value="APP-BP1"/>
    <property type="match status" value="1"/>
</dbReference>
<dbReference type="InterPro" id="IPR035985">
    <property type="entry name" value="Ubiquitin-activating_enz"/>
</dbReference>
<comment type="caution">
    <text evidence="7">The sequence shown here is derived from an EMBL/GenBank/DDBJ whole genome shotgun (WGS) entry which is preliminary data.</text>
</comment>
<comment type="pathway">
    <text evidence="1 4">Protein modification; protein neddylation.</text>
</comment>
<reference evidence="7 8" key="1">
    <citation type="journal article" date="2020" name="Microbiol. Resour. Announc.">
        <title>Draft Genome Sequence of a Cladosporium Species Isolated from the Mesophotic Ascidian Didemnum maculosum.</title>
        <authorList>
            <person name="Gioti A."/>
            <person name="Siaperas R."/>
            <person name="Nikolaivits E."/>
            <person name="Le Goff G."/>
            <person name="Ouazzani J."/>
            <person name="Kotoulas G."/>
            <person name="Topakas E."/>
        </authorList>
    </citation>
    <scope>NUCLEOTIDE SEQUENCE [LARGE SCALE GENOMIC DNA]</scope>
    <source>
        <strain evidence="7 8">TM138-S3</strain>
    </source>
</reference>
<protein>
    <recommendedName>
        <fullName evidence="4">NEDD8-activating enzyme E1 regulatory subunit</fullName>
    </recommendedName>
</protein>
<gene>
    <name evidence="7" type="ORF">WHR41_03372</name>
</gene>
<dbReference type="Gene3D" id="3.40.50.720">
    <property type="entry name" value="NAD(P)-binding Rossmann-like Domain"/>
    <property type="match status" value="2"/>
</dbReference>
<dbReference type="Pfam" id="PF00899">
    <property type="entry name" value="ThiF"/>
    <property type="match status" value="1"/>
</dbReference>
<dbReference type="RefSeq" id="XP_069231189.1">
    <property type="nucleotide sequence ID" value="XM_069371978.1"/>
</dbReference>
<evidence type="ECO:0000256" key="2">
    <source>
        <dbReference type="ARBA" id="ARBA00006868"/>
    </source>
</evidence>
<dbReference type="InterPro" id="IPR030667">
    <property type="entry name" value="APP-BP1"/>
</dbReference>
<dbReference type="AlphaFoldDB" id="A0AB34KSZ8"/>
<organism evidence="7 8">
    <name type="scientific">Cladosporium halotolerans</name>
    <dbReference type="NCBI Taxonomy" id="1052096"/>
    <lineage>
        <taxon>Eukaryota</taxon>
        <taxon>Fungi</taxon>
        <taxon>Dikarya</taxon>
        <taxon>Ascomycota</taxon>
        <taxon>Pezizomycotina</taxon>
        <taxon>Dothideomycetes</taxon>
        <taxon>Dothideomycetidae</taxon>
        <taxon>Cladosporiales</taxon>
        <taxon>Cladosporiaceae</taxon>
        <taxon>Cladosporium</taxon>
    </lineage>
</organism>
<feature type="compositionally biased region" description="Polar residues" evidence="5">
    <location>
        <begin position="451"/>
        <end position="462"/>
    </location>
</feature>
<dbReference type="InterPro" id="IPR000594">
    <property type="entry name" value="ThiF_NAD_FAD-bd"/>
</dbReference>
<proteinExistence type="inferred from homology"/>